<geneLocation type="plasmid" evidence="3">
    <name>pColt5.8a</name>
</geneLocation>
<dbReference type="EMBL" id="MK318971">
    <property type="protein sequence ID" value="QCL09539.1"/>
    <property type="molecule type" value="Genomic_DNA"/>
</dbReference>
<keyword evidence="1" id="KW-0614">Plasmid</keyword>
<dbReference type="EMBL" id="MK318972">
    <property type="protein sequence ID" value="QCL09791.1"/>
    <property type="molecule type" value="Genomic_DNA"/>
</dbReference>
<sequence length="247" mass="26948">MAVALRSVGLIYMKSKSVLDPLGPFPSTCFLGFTITMTSREKYNAYRRAWWAKSLGDHLTESRVFLPREAHDWVVRFAADVEERLPFVLGKLIVAQIKGVEEKVEGDSFIAPQPQHEAADKTNSVEAISADNLHKLVYAVLASRFPNDTGSTRLRQVGFLAAVAAEIAAGRKPTASSIANCTDNHVSQITGLAKTMKDRGVIDVRNASSVRKGKAAKIFSIRPDALRAIHAAHLEVTGQVIDDITPP</sequence>
<evidence type="ECO:0000313" key="1">
    <source>
        <dbReference type="EMBL" id="QCL09155.1"/>
    </source>
</evidence>
<organism evidence="1">
    <name type="scientific">Rhizobium rhizogenes</name>
    <name type="common">Agrobacterium rhizogenes</name>
    <dbReference type="NCBI Taxonomy" id="359"/>
    <lineage>
        <taxon>Bacteria</taxon>
        <taxon>Pseudomonadati</taxon>
        <taxon>Pseudomonadota</taxon>
        <taxon>Alphaproteobacteria</taxon>
        <taxon>Hyphomicrobiales</taxon>
        <taxon>Rhizobiaceae</taxon>
        <taxon>Rhizobium/Agrobacterium group</taxon>
        <taxon>Rhizobium</taxon>
    </lineage>
</organism>
<evidence type="ECO:0000313" key="4">
    <source>
        <dbReference type="EMBL" id="QCL09791.1"/>
    </source>
</evidence>
<accession>A0A7S4ZRC5</accession>
<dbReference type="EMBL" id="MK318968">
    <property type="protein sequence ID" value="QCL09155.1"/>
    <property type="molecule type" value="Genomic_DNA"/>
</dbReference>
<evidence type="ECO:0000313" key="2">
    <source>
        <dbReference type="EMBL" id="QCL09369.1"/>
    </source>
</evidence>
<gene>
    <name evidence="1" type="ORF">pC5.7b_289</name>
    <name evidence="2" type="ORF">pC5.7c_503</name>
    <name evidence="3" type="ORF">pC5.8a_48</name>
    <name evidence="4" type="ORF">pC5.8b_302</name>
</gene>
<geneLocation type="plasmid" evidence="4">
    <name>pColt5.8b</name>
</geneLocation>
<dbReference type="AlphaFoldDB" id="A0A7S4ZRC5"/>
<protein>
    <submittedName>
        <fullName evidence="1">Uncharacterized protein</fullName>
    </submittedName>
</protein>
<dbReference type="EMBL" id="MK318969">
    <property type="protein sequence ID" value="QCL09369.1"/>
    <property type="molecule type" value="Genomic_DNA"/>
</dbReference>
<geneLocation type="plasmid" evidence="2">
    <name>pC5.7c</name>
</geneLocation>
<name>A0A7S4ZRC5_RHIRH</name>
<geneLocation type="plasmid" evidence="1">
    <name>pC5.7b</name>
</geneLocation>
<dbReference type="RefSeq" id="WP_234914418.1">
    <property type="nucleotide sequence ID" value="NZ_MK318968.1"/>
</dbReference>
<evidence type="ECO:0000313" key="3">
    <source>
        <dbReference type="EMBL" id="QCL09539.1"/>
    </source>
</evidence>
<proteinExistence type="predicted"/>
<reference evidence="1" key="1">
    <citation type="submission" date="2018-12" db="EMBL/GenBank/DDBJ databases">
        <title>Three Rhizobium rhizogenes strains isolated from the same crown gall tumor carry diverse plasmids.</title>
        <authorList>
            <person name="Pulawska J."/>
            <person name="Kuzmanovic N."/>
        </authorList>
    </citation>
    <scope>NUCLEOTIDE SEQUENCE</scope>
    <source>
        <strain evidence="1">C5.7</strain>
        <strain evidence="3">Colt5.8</strain>
        <plasmid evidence="1">pC5.7b</plasmid>
        <plasmid evidence="2">pC5.7c</plasmid>
        <plasmid evidence="3">pColt5.8a</plasmid>
        <plasmid evidence="4">pColt5.8b</plasmid>
    </source>
</reference>